<proteinExistence type="predicted"/>
<sequence>MEKLRKRFKAERQSMGPILIWPFYYQMEELDSNPAPIFSRPLTRLPPSNH</sequence>
<comment type="caution">
    <text evidence="1">The sequence shown here is derived from an EMBL/GenBank/DDBJ whole genome shotgun (WGS) entry which is preliminary data.</text>
</comment>
<name>A0ABC8L594_ERUVS</name>
<evidence type="ECO:0000313" key="2">
    <source>
        <dbReference type="Proteomes" id="UP001642260"/>
    </source>
</evidence>
<dbReference type="AlphaFoldDB" id="A0ABC8L594"/>
<evidence type="ECO:0000313" key="1">
    <source>
        <dbReference type="EMBL" id="CAH8373866.1"/>
    </source>
</evidence>
<reference evidence="1 2" key="1">
    <citation type="submission" date="2022-03" db="EMBL/GenBank/DDBJ databases">
        <authorList>
            <person name="Macdonald S."/>
            <person name="Ahmed S."/>
            <person name="Newling K."/>
        </authorList>
    </citation>
    <scope>NUCLEOTIDE SEQUENCE [LARGE SCALE GENOMIC DNA]</scope>
</reference>
<dbReference type="EMBL" id="CAKOAT010446265">
    <property type="protein sequence ID" value="CAH8373866.1"/>
    <property type="molecule type" value="Genomic_DNA"/>
</dbReference>
<protein>
    <submittedName>
        <fullName evidence="1">Uncharacterized protein</fullName>
    </submittedName>
</protein>
<accession>A0ABC8L594</accession>
<gene>
    <name evidence="1" type="ORF">ERUC_LOCUS31923</name>
</gene>
<keyword evidence="2" id="KW-1185">Reference proteome</keyword>
<organism evidence="1 2">
    <name type="scientific">Eruca vesicaria subsp. sativa</name>
    <name type="common">Garden rocket</name>
    <name type="synonym">Eruca sativa</name>
    <dbReference type="NCBI Taxonomy" id="29727"/>
    <lineage>
        <taxon>Eukaryota</taxon>
        <taxon>Viridiplantae</taxon>
        <taxon>Streptophyta</taxon>
        <taxon>Embryophyta</taxon>
        <taxon>Tracheophyta</taxon>
        <taxon>Spermatophyta</taxon>
        <taxon>Magnoliopsida</taxon>
        <taxon>eudicotyledons</taxon>
        <taxon>Gunneridae</taxon>
        <taxon>Pentapetalae</taxon>
        <taxon>rosids</taxon>
        <taxon>malvids</taxon>
        <taxon>Brassicales</taxon>
        <taxon>Brassicaceae</taxon>
        <taxon>Brassiceae</taxon>
        <taxon>Eruca</taxon>
    </lineage>
</organism>
<dbReference type="Proteomes" id="UP001642260">
    <property type="component" value="Unassembled WGS sequence"/>
</dbReference>